<dbReference type="EMBL" id="UINC01002604">
    <property type="protein sequence ID" value="SUZ98438.1"/>
    <property type="molecule type" value="Genomic_DNA"/>
</dbReference>
<evidence type="ECO:0000259" key="2">
    <source>
        <dbReference type="PROSITE" id="PS50989"/>
    </source>
</evidence>
<dbReference type="InterPro" id="IPR011762">
    <property type="entry name" value="COA_CT_N"/>
</dbReference>
<dbReference type="GO" id="GO:0016874">
    <property type="term" value="F:ligase activity"/>
    <property type="evidence" value="ECO:0007669"/>
    <property type="project" value="InterPro"/>
</dbReference>
<sequence length="553" mass="59699">VQRTSLASVLPSSVDPTSEAFLKNRADLLEQLAVIDELLDEAEAGGGPEATARLRSRGKLPVRERIANVLDPDSPFLEISPLAGYGTDYAVGGGMLAGIGVVAGTECVILANDPTVLGGALTPYAAKKWMRAIEIARQNRIPYLSFVESAGADLRVSTSDGDRDSKGRSKRAKVDHFAESGRFFYEMIELSKMRIPTVCVVFGSSTAGGAYQPGMSDYNIFIRDQSMVFLAGPPLVKMATGEDSDAETLGGGQKHAEESGLADYLAEDEMDALRMCREVVSHLDWSHEGPPPSFTPEPPVHDPEELLGLVSRDLRQPVDVRDVIARTVDGSRFEEFKPRYGSSMVCGWASIHGYPVGILGNNGVIYPESAEKGAHFIQLCNQRNIPLLFLQNITGFVVGRDFESEGIIKKGSQMINAVTNSTVPHLTVIIGSSYGAGTYGMSGRAYGNRFTFLWPTAKVAVMGPKQIAGVMSLVRRGQAARKGLEFDEEADAEIVRMVEERQEADSLALVASGAISDDGIIDPRDTRTVLGLCLSVVRNRAIEGTTDYGVFRL</sequence>
<dbReference type="Gene3D" id="3.90.226.10">
    <property type="entry name" value="2-enoyl-CoA Hydratase, Chain A, domain 1"/>
    <property type="match status" value="2"/>
</dbReference>
<dbReference type="FunFam" id="3.90.226.10:FF:000030">
    <property type="entry name" value="Acetyl-CoA carboxylase carboxyltransferase subunit"/>
    <property type="match status" value="1"/>
</dbReference>
<feature type="domain" description="CoA carboxyltransferase N-terminal" evidence="1">
    <location>
        <begin position="28"/>
        <end position="295"/>
    </location>
</feature>
<dbReference type="PROSITE" id="PS50980">
    <property type="entry name" value="COA_CT_NTER"/>
    <property type="match status" value="1"/>
</dbReference>
<feature type="non-terminal residue" evidence="3">
    <location>
        <position position="1"/>
    </location>
</feature>
<evidence type="ECO:0008006" key="4">
    <source>
        <dbReference type="Google" id="ProtNLM"/>
    </source>
</evidence>
<protein>
    <recommendedName>
        <fullName evidence="4">CoA carboxyltransferase C-terminal domain-containing protein</fullName>
    </recommendedName>
</protein>
<dbReference type="AlphaFoldDB" id="A0A381S536"/>
<proteinExistence type="predicted"/>
<dbReference type="InterPro" id="IPR045190">
    <property type="entry name" value="MCCB/AccD1-like"/>
</dbReference>
<dbReference type="PANTHER" id="PTHR22855">
    <property type="entry name" value="ACETYL, PROPIONYL, PYRUVATE, AND GLUTACONYL CARBOXYLASE-RELATED"/>
    <property type="match status" value="1"/>
</dbReference>
<dbReference type="InterPro" id="IPR029045">
    <property type="entry name" value="ClpP/crotonase-like_dom_sf"/>
</dbReference>
<dbReference type="PANTHER" id="PTHR22855:SF46">
    <property type="entry name" value="METHYLCROTONOYL-COA CARBOXYLASE"/>
    <property type="match status" value="1"/>
</dbReference>
<evidence type="ECO:0000313" key="3">
    <source>
        <dbReference type="EMBL" id="SUZ98438.1"/>
    </source>
</evidence>
<evidence type="ECO:0000259" key="1">
    <source>
        <dbReference type="PROSITE" id="PS50980"/>
    </source>
</evidence>
<name>A0A381S536_9ZZZZ</name>
<accession>A0A381S536</accession>
<dbReference type="PROSITE" id="PS50989">
    <property type="entry name" value="COA_CT_CTER"/>
    <property type="match status" value="1"/>
</dbReference>
<organism evidence="3">
    <name type="scientific">marine metagenome</name>
    <dbReference type="NCBI Taxonomy" id="408172"/>
    <lineage>
        <taxon>unclassified sequences</taxon>
        <taxon>metagenomes</taxon>
        <taxon>ecological metagenomes</taxon>
    </lineage>
</organism>
<dbReference type="InterPro" id="IPR011763">
    <property type="entry name" value="COA_CT_C"/>
</dbReference>
<gene>
    <name evidence="3" type="ORF">METZ01_LOCUS51292</name>
</gene>
<dbReference type="SUPFAM" id="SSF52096">
    <property type="entry name" value="ClpP/crotonase"/>
    <property type="match status" value="2"/>
</dbReference>
<reference evidence="3" key="1">
    <citation type="submission" date="2018-05" db="EMBL/GenBank/DDBJ databases">
        <authorList>
            <person name="Lanie J.A."/>
            <person name="Ng W.-L."/>
            <person name="Kazmierczak K.M."/>
            <person name="Andrzejewski T.M."/>
            <person name="Davidsen T.M."/>
            <person name="Wayne K.J."/>
            <person name="Tettelin H."/>
            <person name="Glass J.I."/>
            <person name="Rusch D."/>
            <person name="Podicherti R."/>
            <person name="Tsui H.-C.T."/>
            <person name="Winkler M.E."/>
        </authorList>
    </citation>
    <scope>NUCLEOTIDE SEQUENCE</scope>
</reference>
<dbReference type="InterPro" id="IPR034733">
    <property type="entry name" value="AcCoA_carboxyl_beta"/>
</dbReference>
<dbReference type="FunFam" id="3.90.226.10:FF:000021">
    <property type="entry name" value="Acetyl-CoA carboxylase carboxyltransferase subunit"/>
    <property type="match status" value="1"/>
</dbReference>
<feature type="domain" description="CoA carboxyltransferase C-terminal" evidence="2">
    <location>
        <begin position="309"/>
        <end position="544"/>
    </location>
</feature>
<dbReference type="Pfam" id="PF01039">
    <property type="entry name" value="Carboxyl_trans"/>
    <property type="match status" value="1"/>
</dbReference>